<feature type="region of interest" description="Disordered" evidence="1">
    <location>
        <begin position="211"/>
        <end position="232"/>
    </location>
</feature>
<proteinExistence type="predicted"/>
<feature type="region of interest" description="Disordered" evidence="1">
    <location>
        <begin position="261"/>
        <end position="286"/>
    </location>
</feature>
<gene>
    <name evidence="3" type="ORF">Tci_021807</name>
</gene>
<name>A0A6L2KLJ8_TANCI</name>
<evidence type="ECO:0000256" key="1">
    <source>
        <dbReference type="SAM" id="MobiDB-lite"/>
    </source>
</evidence>
<evidence type="ECO:0000259" key="2">
    <source>
        <dbReference type="Pfam" id="PF07727"/>
    </source>
</evidence>
<sequence length="411" mass="47073">MKEELNEFEHLKVWELVPHPDRVTIIILKWIYKVKLDKLGGVLKNKACLVARGYHQEEGIDFKESFAPVAQVEAIQVYVNQQDGFVDPKNPSHVYKLKKPLYGLRQAPRLGMICSHHFYSPKSFLKEPLIQHCLFTEKAKTSYCGYSNGGEIQTGLCWLPRYQKKYIWQYAALGGQISLLVIKETEEHRNIQYIRGKRSQGKNTTVTPQATINVSQESDPEPANKQTCSKRSRFVVIQDTPSSEDVDLNLGKEKEVDWIYSDKDEDKKEDDDAKDDDNDDVEEETKYVEEKANYRIHVHNDEDKEMKDAKTIETRKDKGEMTVVVKSNVEKIAKEKGNDEIVGNKVAIDDHAKESTEFPWITSSLLVSFGFGTHFLNLSSDISLTSTFKDSANVEINSLIDVQIQQETLHI</sequence>
<feature type="domain" description="Reverse transcriptase Ty1/copia-type" evidence="2">
    <location>
        <begin position="12"/>
        <end position="76"/>
    </location>
</feature>
<protein>
    <submittedName>
        <fullName evidence="3">Copia protein</fullName>
    </submittedName>
</protein>
<feature type="compositionally biased region" description="Acidic residues" evidence="1">
    <location>
        <begin position="267"/>
        <end position="283"/>
    </location>
</feature>
<dbReference type="InterPro" id="IPR013103">
    <property type="entry name" value="RVT_2"/>
</dbReference>
<dbReference type="Pfam" id="PF07727">
    <property type="entry name" value="RVT_2"/>
    <property type="match status" value="1"/>
</dbReference>
<organism evidence="3">
    <name type="scientific">Tanacetum cinerariifolium</name>
    <name type="common">Dalmatian daisy</name>
    <name type="synonym">Chrysanthemum cinerariifolium</name>
    <dbReference type="NCBI Taxonomy" id="118510"/>
    <lineage>
        <taxon>Eukaryota</taxon>
        <taxon>Viridiplantae</taxon>
        <taxon>Streptophyta</taxon>
        <taxon>Embryophyta</taxon>
        <taxon>Tracheophyta</taxon>
        <taxon>Spermatophyta</taxon>
        <taxon>Magnoliopsida</taxon>
        <taxon>eudicotyledons</taxon>
        <taxon>Gunneridae</taxon>
        <taxon>Pentapetalae</taxon>
        <taxon>asterids</taxon>
        <taxon>campanulids</taxon>
        <taxon>Asterales</taxon>
        <taxon>Asteraceae</taxon>
        <taxon>Asteroideae</taxon>
        <taxon>Anthemideae</taxon>
        <taxon>Anthemidinae</taxon>
        <taxon>Tanacetum</taxon>
    </lineage>
</organism>
<dbReference type="AlphaFoldDB" id="A0A6L2KLJ8"/>
<dbReference type="EMBL" id="BKCJ010002622">
    <property type="protein sequence ID" value="GEU49829.1"/>
    <property type="molecule type" value="Genomic_DNA"/>
</dbReference>
<reference evidence="3" key="1">
    <citation type="journal article" date="2019" name="Sci. Rep.">
        <title>Draft genome of Tanacetum cinerariifolium, the natural source of mosquito coil.</title>
        <authorList>
            <person name="Yamashiro T."/>
            <person name="Shiraishi A."/>
            <person name="Satake H."/>
            <person name="Nakayama K."/>
        </authorList>
    </citation>
    <scope>NUCLEOTIDE SEQUENCE</scope>
</reference>
<comment type="caution">
    <text evidence="3">The sequence shown here is derived from an EMBL/GenBank/DDBJ whole genome shotgun (WGS) entry which is preliminary data.</text>
</comment>
<accession>A0A6L2KLJ8</accession>
<evidence type="ECO:0000313" key="3">
    <source>
        <dbReference type="EMBL" id="GEU49829.1"/>
    </source>
</evidence>